<evidence type="ECO:0000256" key="1">
    <source>
        <dbReference type="ARBA" id="ARBA00007664"/>
    </source>
</evidence>
<dbReference type="Proteomes" id="UP000249218">
    <property type="component" value="Unassembled WGS sequence"/>
</dbReference>
<evidence type="ECO:0000256" key="2">
    <source>
        <dbReference type="ARBA" id="ARBA00022670"/>
    </source>
</evidence>
<dbReference type="SUPFAM" id="SSF50494">
    <property type="entry name" value="Trypsin-like serine proteases"/>
    <property type="match status" value="1"/>
</dbReference>
<evidence type="ECO:0000256" key="5">
    <source>
        <dbReference type="ARBA" id="ARBA00023157"/>
    </source>
</evidence>
<feature type="chain" id="PRO_5016018323" description="Peptidase S1 domain-containing protein" evidence="6">
    <location>
        <begin position="20"/>
        <end position="207"/>
    </location>
</feature>
<evidence type="ECO:0000256" key="6">
    <source>
        <dbReference type="SAM" id="SignalP"/>
    </source>
</evidence>
<dbReference type="PANTHER" id="PTHR24276">
    <property type="entry name" value="POLYSERASE-RELATED"/>
    <property type="match status" value="1"/>
</dbReference>
<dbReference type="Gene3D" id="2.40.10.10">
    <property type="entry name" value="Trypsin-like serine proteases"/>
    <property type="match status" value="1"/>
</dbReference>
<keyword evidence="4" id="KW-0720">Serine protease</keyword>
<feature type="signal peptide" evidence="6">
    <location>
        <begin position="1"/>
        <end position="19"/>
    </location>
</feature>
<proteinExistence type="inferred from homology"/>
<keyword evidence="6" id="KW-0732">Signal</keyword>
<gene>
    <name evidence="8" type="primary">HaOG200374</name>
    <name evidence="8" type="ORF">B5X24_HaOG200374</name>
</gene>
<keyword evidence="5" id="KW-1015">Disulfide bond</keyword>
<dbReference type="InterPro" id="IPR050430">
    <property type="entry name" value="Peptidase_S1"/>
</dbReference>
<feature type="domain" description="Peptidase S1" evidence="7">
    <location>
        <begin position="25"/>
        <end position="207"/>
    </location>
</feature>
<dbReference type="InterPro" id="IPR001314">
    <property type="entry name" value="Peptidase_S1A"/>
</dbReference>
<dbReference type="InterPro" id="IPR018114">
    <property type="entry name" value="TRYPSIN_HIS"/>
</dbReference>
<comment type="similarity">
    <text evidence="1">Belongs to the peptidase S1 family.</text>
</comment>
<dbReference type="GO" id="GO:0006508">
    <property type="term" value="P:proteolysis"/>
    <property type="evidence" value="ECO:0007669"/>
    <property type="project" value="UniProtKB-KW"/>
</dbReference>
<dbReference type="SMART" id="SM00020">
    <property type="entry name" value="Tryp_SPc"/>
    <property type="match status" value="1"/>
</dbReference>
<sequence length="207" mass="23037">MIKITSIVIIISYISVIESQMEPKVVGGNKASITDFPHSVFIGVSCIEEDSRKKVGWICGASILNVKVLLTAAHCMHRCSPQSFIGVCVGHADRKAGYSASVHSFIVHELYSNLRVDYDIGLLRLRTPLELNKKVTKVALMRDPPYYEKAQIAGWGMLNEFTQEMGTKLMFIDQYVWKGDRCKEVITNQPKGTICASSGDPTTYSSR</sequence>
<dbReference type="Pfam" id="PF00089">
    <property type="entry name" value="Trypsin"/>
    <property type="match status" value="1"/>
</dbReference>
<evidence type="ECO:0000256" key="3">
    <source>
        <dbReference type="ARBA" id="ARBA00022801"/>
    </source>
</evidence>
<dbReference type="PROSITE" id="PS50240">
    <property type="entry name" value="TRYPSIN_DOM"/>
    <property type="match status" value="1"/>
</dbReference>
<dbReference type="InterPro" id="IPR009003">
    <property type="entry name" value="Peptidase_S1_PA"/>
</dbReference>
<dbReference type="EMBL" id="KZ150000">
    <property type="protein sequence ID" value="PZC75312.1"/>
    <property type="molecule type" value="Genomic_DNA"/>
</dbReference>
<evidence type="ECO:0000259" key="7">
    <source>
        <dbReference type="PROSITE" id="PS50240"/>
    </source>
</evidence>
<dbReference type="InterPro" id="IPR001254">
    <property type="entry name" value="Trypsin_dom"/>
</dbReference>
<protein>
    <recommendedName>
        <fullName evidence="7">Peptidase S1 domain-containing protein</fullName>
    </recommendedName>
</protein>
<dbReference type="InterPro" id="IPR043504">
    <property type="entry name" value="Peptidase_S1_PA_chymotrypsin"/>
</dbReference>
<evidence type="ECO:0000313" key="8">
    <source>
        <dbReference type="EMBL" id="PZC75312.1"/>
    </source>
</evidence>
<keyword evidence="2" id="KW-0645">Protease</keyword>
<organism evidence="8 9">
    <name type="scientific">Helicoverpa armigera</name>
    <name type="common">Cotton bollworm</name>
    <name type="synonym">Heliothis armigera</name>
    <dbReference type="NCBI Taxonomy" id="29058"/>
    <lineage>
        <taxon>Eukaryota</taxon>
        <taxon>Metazoa</taxon>
        <taxon>Ecdysozoa</taxon>
        <taxon>Arthropoda</taxon>
        <taxon>Hexapoda</taxon>
        <taxon>Insecta</taxon>
        <taxon>Pterygota</taxon>
        <taxon>Neoptera</taxon>
        <taxon>Endopterygota</taxon>
        <taxon>Lepidoptera</taxon>
        <taxon>Glossata</taxon>
        <taxon>Ditrysia</taxon>
        <taxon>Noctuoidea</taxon>
        <taxon>Noctuidae</taxon>
        <taxon>Heliothinae</taxon>
        <taxon>Helicoverpa</taxon>
    </lineage>
</organism>
<reference evidence="8 9" key="1">
    <citation type="journal article" date="2017" name="BMC Biol.">
        <title>Genomic innovations, transcriptional plasticity and gene loss underlying the evolution and divergence of two highly polyphagous and invasive Helicoverpa pest species.</title>
        <authorList>
            <person name="Pearce S.L."/>
            <person name="Clarke D.F."/>
            <person name="East P.D."/>
            <person name="Elfekih S."/>
            <person name="Gordon K.H."/>
            <person name="Jermiin L.S."/>
            <person name="McGaughran A."/>
            <person name="Oakeshott J.G."/>
            <person name="Papanikolaou A."/>
            <person name="Perera O.P."/>
            <person name="Rane R.V."/>
            <person name="Richards S."/>
            <person name="Tay W.T."/>
            <person name="Walsh T.K."/>
            <person name="Anderson A."/>
            <person name="Anderson C.J."/>
            <person name="Asgari S."/>
            <person name="Board P.G."/>
            <person name="Bretschneider A."/>
            <person name="Campbell P.M."/>
            <person name="Chertemps T."/>
            <person name="Christeller J.T."/>
            <person name="Coppin C.W."/>
            <person name="Downes S.J."/>
            <person name="Duan G."/>
            <person name="Farnsworth C.A."/>
            <person name="Good R.T."/>
            <person name="Han L.B."/>
            <person name="Han Y.C."/>
            <person name="Hatje K."/>
            <person name="Horne I."/>
            <person name="Huang Y.P."/>
            <person name="Hughes D.S."/>
            <person name="Jacquin-Joly E."/>
            <person name="James W."/>
            <person name="Jhangiani S."/>
            <person name="Kollmar M."/>
            <person name="Kuwar S.S."/>
            <person name="Li S."/>
            <person name="Liu N.Y."/>
            <person name="Maibeche M.T."/>
            <person name="Miller J.R."/>
            <person name="Montagne N."/>
            <person name="Perry T."/>
            <person name="Qu J."/>
            <person name="Song S.V."/>
            <person name="Sutton G.G."/>
            <person name="Vogel H."/>
            <person name="Walenz B.P."/>
            <person name="Xu W."/>
            <person name="Zhang H.J."/>
            <person name="Zou Z."/>
            <person name="Batterham P."/>
            <person name="Edwards O.R."/>
            <person name="Feyereisen R."/>
            <person name="Gibbs R.A."/>
            <person name="Heckel D.G."/>
            <person name="McGrath A."/>
            <person name="Robin C."/>
            <person name="Scherer S.E."/>
            <person name="Worley K.C."/>
            <person name="Wu Y.D."/>
        </authorList>
    </citation>
    <scope>NUCLEOTIDE SEQUENCE [LARGE SCALE GENOMIC DNA]</scope>
    <source>
        <strain evidence="8">Harm_GR_Male_#8</strain>
        <tissue evidence="8">Whole organism</tissue>
    </source>
</reference>
<dbReference type="OrthoDB" id="6380398at2759"/>
<keyword evidence="3" id="KW-0378">Hydrolase</keyword>
<dbReference type="PRINTS" id="PR00722">
    <property type="entry name" value="CHYMOTRYPSIN"/>
</dbReference>
<dbReference type="PANTHER" id="PTHR24276:SF91">
    <property type="entry name" value="AT26814P-RELATED"/>
    <property type="match status" value="1"/>
</dbReference>
<evidence type="ECO:0000313" key="9">
    <source>
        <dbReference type="Proteomes" id="UP000249218"/>
    </source>
</evidence>
<name>A0A2W1BJQ7_HELAM</name>
<dbReference type="GO" id="GO:0004252">
    <property type="term" value="F:serine-type endopeptidase activity"/>
    <property type="evidence" value="ECO:0007669"/>
    <property type="project" value="InterPro"/>
</dbReference>
<dbReference type="PROSITE" id="PS00134">
    <property type="entry name" value="TRYPSIN_HIS"/>
    <property type="match status" value="1"/>
</dbReference>
<accession>A0A2W1BJQ7</accession>
<evidence type="ECO:0000256" key="4">
    <source>
        <dbReference type="ARBA" id="ARBA00022825"/>
    </source>
</evidence>
<dbReference type="AlphaFoldDB" id="A0A2W1BJQ7"/>
<keyword evidence="9" id="KW-1185">Reference proteome</keyword>